<comment type="similarity">
    <text evidence="1">Belongs to the YciI family.</text>
</comment>
<evidence type="ECO:0000256" key="1">
    <source>
        <dbReference type="ARBA" id="ARBA00007689"/>
    </source>
</evidence>
<accession>A0AAC9N0Q5</accession>
<dbReference type="Gene3D" id="3.30.70.1060">
    <property type="entry name" value="Dimeric alpha+beta barrel"/>
    <property type="match status" value="1"/>
</dbReference>
<evidence type="ECO:0000313" key="4">
    <source>
        <dbReference type="Proteomes" id="UP000095210"/>
    </source>
</evidence>
<dbReference type="PANTHER" id="PTHR35174:SF3">
    <property type="entry name" value="BLL7171 PROTEIN"/>
    <property type="match status" value="1"/>
</dbReference>
<dbReference type="RefSeq" id="WP_069852633.1">
    <property type="nucleotide sequence ID" value="NZ_CP014859.1"/>
</dbReference>
<reference evidence="4" key="1">
    <citation type="submission" date="2016-03" db="EMBL/GenBank/DDBJ databases">
        <title>Complete genome sequence of the type strain Actinoalloteichus hymeniacidonis DSM 45092.</title>
        <authorList>
            <person name="Schaffert L."/>
            <person name="Albersmeier A."/>
            <person name="Winkler A."/>
            <person name="Kalinowski J."/>
            <person name="Zotchev S."/>
            <person name="Ruckert C."/>
        </authorList>
    </citation>
    <scope>NUCLEOTIDE SEQUENCE [LARGE SCALE GENOMIC DNA]</scope>
    <source>
        <strain evidence="4">HPA177(T) (DSM 45092(T))</strain>
    </source>
</reference>
<organism evidence="3 4">
    <name type="scientific">Actinoalloteichus hymeniacidonis</name>
    <dbReference type="NCBI Taxonomy" id="340345"/>
    <lineage>
        <taxon>Bacteria</taxon>
        <taxon>Bacillati</taxon>
        <taxon>Actinomycetota</taxon>
        <taxon>Actinomycetes</taxon>
        <taxon>Pseudonocardiales</taxon>
        <taxon>Pseudonocardiaceae</taxon>
        <taxon>Actinoalloteichus</taxon>
    </lineage>
</organism>
<protein>
    <recommendedName>
        <fullName evidence="2">YCII-related domain-containing protein</fullName>
    </recommendedName>
</protein>
<dbReference type="PANTHER" id="PTHR35174">
    <property type="entry name" value="BLL7171 PROTEIN-RELATED"/>
    <property type="match status" value="1"/>
</dbReference>
<dbReference type="KEGG" id="ahm:TL08_25355"/>
<proteinExistence type="inferred from homology"/>
<name>A0AAC9N0Q5_9PSEU</name>
<sequence length="135" mass="14558">MRYLIQTYASQQDYEAMAGIETAQPAWTPAQLTAMTEFMTQLNADLVASGELIEARGLAAPSETRQVRGQGNAPVVTVSPYPADQPVLAGYWVVECDSIDRAVEIAAWLGDCPLPEQAVPHAFADVRPISDAPPE</sequence>
<gene>
    <name evidence="3" type="ORF">TL08_25355</name>
</gene>
<dbReference type="InterPro" id="IPR005545">
    <property type="entry name" value="YCII"/>
</dbReference>
<dbReference type="AlphaFoldDB" id="A0AAC9N0Q5"/>
<evidence type="ECO:0000313" key="3">
    <source>
        <dbReference type="EMBL" id="AOS65849.1"/>
    </source>
</evidence>
<evidence type="ECO:0000259" key="2">
    <source>
        <dbReference type="Pfam" id="PF03795"/>
    </source>
</evidence>
<dbReference type="Pfam" id="PF03795">
    <property type="entry name" value="YCII"/>
    <property type="match status" value="1"/>
</dbReference>
<keyword evidence="4" id="KW-1185">Reference proteome</keyword>
<dbReference type="SUPFAM" id="SSF54909">
    <property type="entry name" value="Dimeric alpha+beta barrel"/>
    <property type="match status" value="1"/>
</dbReference>
<dbReference type="EMBL" id="CP014859">
    <property type="protein sequence ID" value="AOS65849.1"/>
    <property type="molecule type" value="Genomic_DNA"/>
</dbReference>
<dbReference type="Proteomes" id="UP000095210">
    <property type="component" value="Chromosome"/>
</dbReference>
<feature type="domain" description="YCII-related" evidence="2">
    <location>
        <begin position="1"/>
        <end position="107"/>
    </location>
</feature>
<dbReference type="InterPro" id="IPR011008">
    <property type="entry name" value="Dimeric_a/b-barrel"/>
</dbReference>